<organism evidence="1">
    <name type="scientific">Rodentolepis nana</name>
    <name type="common">Dwarf tapeworm</name>
    <name type="synonym">Hymenolepis nana</name>
    <dbReference type="NCBI Taxonomy" id="102285"/>
    <lineage>
        <taxon>Eukaryota</taxon>
        <taxon>Metazoa</taxon>
        <taxon>Spiralia</taxon>
        <taxon>Lophotrochozoa</taxon>
        <taxon>Platyhelminthes</taxon>
        <taxon>Cestoda</taxon>
        <taxon>Eucestoda</taxon>
        <taxon>Cyclophyllidea</taxon>
        <taxon>Hymenolepididae</taxon>
        <taxon>Rodentolepis</taxon>
    </lineage>
</organism>
<dbReference type="STRING" id="102285.A0A0R3TJ27"/>
<accession>A0A0R3TJ27</accession>
<reference evidence="1" key="1">
    <citation type="submission" date="2017-02" db="UniProtKB">
        <authorList>
            <consortium name="WormBaseParasite"/>
        </authorList>
    </citation>
    <scope>IDENTIFICATION</scope>
</reference>
<dbReference type="AlphaFoldDB" id="A0A0R3TJ27"/>
<evidence type="ECO:0000313" key="1">
    <source>
        <dbReference type="WBParaSite" id="HNAJ_0000706801-mRNA-1"/>
    </source>
</evidence>
<sequence length="154" mass="16518">LWLESWDDALWSPSWAGKADIGSSAMNPLQSSLVSEFDCSLIVLIHPMANNGLFRIGILRPKEIGHEAGPLTTGLLLSAPLLGSMVRSTLTSTLHRLASDADPPHVTSGEGWAVPRRHRLSMTSAMMSGGGGGEKAKRPASAVELLLWSVERCY</sequence>
<name>A0A0R3TJ27_RODNA</name>
<dbReference type="WBParaSite" id="HNAJ_0000706801-mRNA-1">
    <property type="protein sequence ID" value="HNAJ_0000706801-mRNA-1"/>
    <property type="gene ID" value="HNAJ_0000706801"/>
</dbReference>
<protein>
    <submittedName>
        <fullName evidence="1">Mediator of RNA polymerase II transcription subunit 13</fullName>
    </submittedName>
</protein>
<proteinExistence type="predicted"/>